<dbReference type="AlphaFoldDB" id="A0A645FSS4"/>
<proteinExistence type="predicted"/>
<sequence>MVGILPFSSTLQKYVLLVLTADTGDLQNLVVYVGECLKGPGKTLGQVALVLLLHQRSRREMNGVLAGKQRNRPLLEQKISNLLRVGSMDGMVGNQLLSLIKNPATVGCGEYHLIFDLLEERNQGEMKAPA</sequence>
<name>A0A645FSS4_9ZZZZ</name>
<protein>
    <submittedName>
        <fullName evidence="1">Uncharacterized protein</fullName>
    </submittedName>
</protein>
<accession>A0A645FSS4</accession>
<organism evidence="1">
    <name type="scientific">bioreactor metagenome</name>
    <dbReference type="NCBI Taxonomy" id="1076179"/>
    <lineage>
        <taxon>unclassified sequences</taxon>
        <taxon>metagenomes</taxon>
        <taxon>ecological metagenomes</taxon>
    </lineage>
</organism>
<dbReference type="EMBL" id="VSSQ01063682">
    <property type="protein sequence ID" value="MPN16682.1"/>
    <property type="molecule type" value="Genomic_DNA"/>
</dbReference>
<comment type="caution">
    <text evidence="1">The sequence shown here is derived from an EMBL/GenBank/DDBJ whole genome shotgun (WGS) entry which is preliminary data.</text>
</comment>
<gene>
    <name evidence="1" type="ORF">SDC9_164027</name>
</gene>
<reference evidence="1" key="1">
    <citation type="submission" date="2019-08" db="EMBL/GenBank/DDBJ databases">
        <authorList>
            <person name="Kucharzyk K."/>
            <person name="Murdoch R.W."/>
            <person name="Higgins S."/>
            <person name="Loffler F."/>
        </authorList>
    </citation>
    <scope>NUCLEOTIDE SEQUENCE</scope>
</reference>
<evidence type="ECO:0000313" key="1">
    <source>
        <dbReference type="EMBL" id="MPN16682.1"/>
    </source>
</evidence>